<dbReference type="EMBL" id="RPHB01000004">
    <property type="protein sequence ID" value="MBW3468190.1"/>
    <property type="molecule type" value="Genomic_DNA"/>
</dbReference>
<dbReference type="AlphaFoldDB" id="A0A951ME43"/>
<dbReference type="RefSeq" id="WP_219289097.1">
    <property type="nucleotide sequence ID" value="NZ_RPHB01000004.1"/>
</dbReference>
<dbReference type="GO" id="GO:0007234">
    <property type="term" value="P:osmosensory signaling via phosphorelay pathway"/>
    <property type="evidence" value="ECO:0007669"/>
    <property type="project" value="TreeGrafter"/>
</dbReference>
<evidence type="ECO:0000256" key="1">
    <source>
        <dbReference type="ARBA" id="ARBA00000085"/>
    </source>
</evidence>
<feature type="repeat" description="TPR" evidence="8">
    <location>
        <begin position="240"/>
        <end position="273"/>
    </location>
</feature>
<evidence type="ECO:0000256" key="6">
    <source>
        <dbReference type="ARBA" id="ARBA00022840"/>
    </source>
</evidence>
<dbReference type="InterPro" id="IPR050351">
    <property type="entry name" value="BphY/WalK/GraS-like"/>
</dbReference>
<dbReference type="PROSITE" id="PS50109">
    <property type="entry name" value="HIS_KIN"/>
    <property type="match status" value="1"/>
</dbReference>
<dbReference type="Pfam" id="PF13424">
    <property type="entry name" value="TPR_12"/>
    <property type="match status" value="2"/>
</dbReference>
<evidence type="ECO:0000256" key="10">
    <source>
        <dbReference type="SAM" id="Phobius"/>
    </source>
</evidence>
<dbReference type="PROSITE" id="PS50005">
    <property type="entry name" value="TPR"/>
    <property type="match status" value="2"/>
</dbReference>
<evidence type="ECO:0000256" key="9">
    <source>
        <dbReference type="SAM" id="Coils"/>
    </source>
</evidence>
<dbReference type="Pfam" id="PF02518">
    <property type="entry name" value="HATPase_c"/>
    <property type="match status" value="1"/>
</dbReference>
<keyword evidence="6" id="KW-0067">ATP-binding</keyword>
<dbReference type="GO" id="GO:0000155">
    <property type="term" value="F:phosphorelay sensor kinase activity"/>
    <property type="evidence" value="ECO:0007669"/>
    <property type="project" value="InterPro"/>
</dbReference>
<gene>
    <name evidence="12" type="ORF">EGN73_10240</name>
</gene>
<dbReference type="Proteomes" id="UP000727490">
    <property type="component" value="Unassembled WGS sequence"/>
</dbReference>
<keyword evidence="10" id="KW-0472">Membrane</keyword>
<evidence type="ECO:0000256" key="2">
    <source>
        <dbReference type="ARBA" id="ARBA00012438"/>
    </source>
</evidence>
<keyword evidence="10" id="KW-0812">Transmembrane</keyword>
<accession>A0A951ME43</accession>
<protein>
    <recommendedName>
        <fullName evidence="2">histidine kinase</fullName>
        <ecNumber evidence="2">2.7.13.3</ecNumber>
    </recommendedName>
</protein>
<sequence length="656" mass="74492">MKRLLYFCIAFLSSTIGYSQNREVDSLKTILNSGSHDQNKVEILNRLSFLLRERDLGEALEFSVQAETLALENNDSLQLARAKGNLGWIHYRLGIWDKAFRYSRDAYLIGFSQNDKGEIAMTLNNLGAIYYQQRNYDEAIRKFKEALEIGKEINDSYIIIRSLNNIALNYSKTDKLDSAIFFAKEAIKQNDEAGSIYFTSFTNRVIGDVQMAQGDIAKAIATYENALNAASHQRLSSFESSILHRLGKAYLETGNYAKSLEILERGEKISGENNFQDEYVQTLKHLSKLHEKLGNNEKAFDYLKQFTDLSEVLDEKADRDRLALIQGMFEVEKSDADVRYLRSENLIQDLRIKNFRLVILIISVAIILLGVVLARLYMLNKRTKKINKDLVSKQEKVNQQKKALELQSQELEKSNRLKNKLFSILGHDLKSPVSQLQSVLGLVNTQELSREEFSTISHILKRNVDSLYVVLDNILSWSRSQMEGFRVQLSPINLETVTRPSLELLHNQAQAKELTIKVEMNTKDKVWADPDLLQVIIRNILSNAIKFSKKGSVIDIRSFTESKEVVLQVQDYGLGMPTNILKSFEKEQFSILQSSPGTEKEKGTGLGLSISREFISMMDGSLQFESDKGKGTTAIIKLKVVQVVSSTKNVMVSNSI</sequence>
<dbReference type="InterPro" id="IPR019734">
    <property type="entry name" value="TPR_rpt"/>
</dbReference>
<keyword evidence="9" id="KW-0175">Coiled coil</keyword>
<dbReference type="GO" id="GO:0030295">
    <property type="term" value="F:protein kinase activator activity"/>
    <property type="evidence" value="ECO:0007669"/>
    <property type="project" value="TreeGrafter"/>
</dbReference>
<feature type="coiled-coil region" evidence="9">
    <location>
        <begin position="387"/>
        <end position="417"/>
    </location>
</feature>
<feature type="domain" description="Histidine kinase" evidence="11">
    <location>
        <begin position="424"/>
        <end position="642"/>
    </location>
</feature>
<organism evidence="12 13">
    <name type="scientific">Arthrospiribacter ruber</name>
    <dbReference type="NCBI Taxonomy" id="2487934"/>
    <lineage>
        <taxon>Bacteria</taxon>
        <taxon>Pseudomonadati</taxon>
        <taxon>Bacteroidota</taxon>
        <taxon>Cytophagia</taxon>
        <taxon>Cytophagales</taxon>
        <taxon>Cyclobacteriaceae</taxon>
        <taxon>Arthrospiribacter</taxon>
    </lineage>
</organism>
<feature type="transmembrane region" description="Helical" evidence="10">
    <location>
        <begin position="357"/>
        <end position="378"/>
    </location>
</feature>
<keyword evidence="13" id="KW-1185">Reference proteome</keyword>
<keyword evidence="10" id="KW-1133">Transmembrane helix</keyword>
<dbReference type="SMART" id="SM00028">
    <property type="entry name" value="TPR"/>
    <property type="match status" value="5"/>
</dbReference>
<comment type="caution">
    <text evidence="12">The sequence shown here is derived from an EMBL/GenBank/DDBJ whole genome shotgun (WGS) entry which is preliminary data.</text>
</comment>
<keyword evidence="4" id="KW-0547">Nucleotide-binding</keyword>
<evidence type="ECO:0000313" key="13">
    <source>
        <dbReference type="Proteomes" id="UP000727490"/>
    </source>
</evidence>
<dbReference type="PROSITE" id="PS50293">
    <property type="entry name" value="TPR_REGION"/>
    <property type="match status" value="1"/>
</dbReference>
<evidence type="ECO:0000256" key="3">
    <source>
        <dbReference type="ARBA" id="ARBA00022679"/>
    </source>
</evidence>
<dbReference type="EC" id="2.7.13.3" evidence="2"/>
<proteinExistence type="predicted"/>
<keyword evidence="8" id="KW-0802">TPR repeat</keyword>
<keyword evidence="7" id="KW-0902">Two-component regulatory system</keyword>
<keyword evidence="5" id="KW-0418">Kinase</keyword>
<dbReference type="PANTHER" id="PTHR42878">
    <property type="entry name" value="TWO-COMPONENT HISTIDINE KINASE"/>
    <property type="match status" value="1"/>
</dbReference>
<dbReference type="PANTHER" id="PTHR42878:SF7">
    <property type="entry name" value="SENSOR HISTIDINE KINASE GLRK"/>
    <property type="match status" value="1"/>
</dbReference>
<reference evidence="12 13" key="1">
    <citation type="journal article" date="2020" name="Syst. Appl. Microbiol.">
        <title>Arthrospiribacter ruber gen. nov., sp. nov., a novel bacterium isolated from Arthrospira cultures.</title>
        <authorList>
            <person name="Waleron M."/>
            <person name="Misztak A."/>
            <person name="Waleron M.M."/>
            <person name="Furmaniak M."/>
            <person name="Mrozik A."/>
            <person name="Waleron K."/>
        </authorList>
    </citation>
    <scope>NUCLEOTIDE SEQUENCE [LARGE SCALE GENOMIC DNA]</scope>
    <source>
        <strain evidence="12 13">DPMB0001</strain>
    </source>
</reference>
<dbReference type="SMART" id="SM00387">
    <property type="entry name" value="HATPase_c"/>
    <property type="match status" value="1"/>
</dbReference>
<evidence type="ECO:0000256" key="4">
    <source>
        <dbReference type="ARBA" id="ARBA00022741"/>
    </source>
</evidence>
<feature type="repeat" description="TPR" evidence="8">
    <location>
        <begin position="120"/>
        <end position="153"/>
    </location>
</feature>
<name>A0A951ME43_9BACT</name>
<evidence type="ECO:0000259" key="11">
    <source>
        <dbReference type="PROSITE" id="PS50109"/>
    </source>
</evidence>
<dbReference type="InterPro" id="IPR003661">
    <property type="entry name" value="HisK_dim/P_dom"/>
</dbReference>
<evidence type="ECO:0000256" key="8">
    <source>
        <dbReference type="PROSITE-ProRule" id="PRU00339"/>
    </source>
</evidence>
<evidence type="ECO:0000313" key="12">
    <source>
        <dbReference type="EMBL" id="MBW3468190.1"/>
    </source>
</evidence>
<keyword evidence="3" id="KW-0808">Transferase</keyword>
<dbReference type="GO" id="GO:0005524">
    <property type="term" value="F:ATP binding"/>
    <property type="evidence" value="ECO:0007669"/>
    <property type="project" value="UniProtKB-KW"/>
</dbReference>
<evidence type="ECO:0000256" key="7">
    <source>
        <dbReference type="ARBA" id="ARBA00023012"/>
    </source>
</evidence>
<comment type="catalytic activity">
    <reaction evidence="1">
        <text>ATP + protein L-histidine = ADP + protein N-phospho-L-histidine.</text>
        <dbReference type="EC" id="2.7.13.3"/>
    </reaction>
</comment>
<dbReference type="InterPro" id="IPR005467">
    <property type="entry name" value="His_kinase_dom"/>
</dbReference>
<dbReference type="CDD" id="cd00082">
    <property type="entry name" value="HisKA"/>
    <property type="match status" value="1"/>
</dbReference>
<evidence type="ECO:0000256" key="5">
    <source>
        <dbReference type="ARBA" id="ARBA00022777"/>
    </source>
</evidence>
<dbReference type="CDD" id="cd00075">
    <property type="entry name" value="HATPase"/>
    <property type="match status" value="1"/>
</dbReference>
<dbReference type="InterPro" id="IPR003594">
    <property type="entry name" value="HATPase_dom"/>
</dbReference>
<dbReference type="GO" id="GO:0000156">
    <property type="term" value="F:phosphorelay response regulator activity"/>
    <property type="evidence" value="ECO:0007669"/>
    <property type="project" value="TreeGrafter"/>
</dbReference>